<name>A0A1V4DG06_9ENTE</name>
<dbReference type="GO" id="GO:0007156">
    <property type="term" value="P:homophilic cell adhesion via plasma membrane adhesion molecules"/>
    <property type="evidence" value="ECO:0007669"/>
    <property type="project" value="InterPro"/>
</dbReference>
<dbReference type="InterPro" id="IPR002126">
    <property type="entry name" value="Cadherin-like_dom"/>
</dbReference>
<dbReference type="Pfam" id="PF17802">
    <property type="entry name" value="SpaA"/>
    <property type="match status" value="4"/>
</dbReference>
<dbReference type="InterPro" id="IPR041033">
    <property type="entry name" value="SpaA_PFL_dom_1"/>
</dbReference>
<dbReference type="GO" id="GO:0016020">
    <property type="term" value="C:membrane"/>
    <property type="evidence" value="ECO:0007669"/>
    <property type="project" value="InterPro"/>
</dbReference>
<dbReference type="RefSeq" id="WP_079345873.1">
    <property type="nucleotide sequence ID" value="NZ_MVAB01000001.1"/>
</dbReference>
<evidence type="ECO:0000256" key="3">
    <source>
        <dbReference type="ARBA" id="ARBA00022525"/>
    </source>
</evidence>
<evidence type="ECO:0000256" key="4">
    <source>
        <dbReference type="ARBA" id="ARBA00022729"/>
    </source>
</evidence>
<feature type="transmembrane region" description="Helical" evidence="6">
    <location>
        <begin position="1531"/>
        <end position="1549"/>
    </location>
</feature>
<gene>
    <name evidence="9" type="ORF">BW731_03815</name>
</gene>
<keyword evidence="5" id="KW-0572">Peptidoglycan-anchor</keyword>
<keyword evidence="6" id="KW-0812">Transmembrane</keyword>
<dbReference type="GO" id="GO:0005509">
    <property type="term" value="F:calcium ion binding"/>
    <property type="evidence" value="ECO:0007669"/>
    <property type="project" value="InterPro"/>
</dbReference>
<protein>
    <recommendedName>
        <fullName evidence="11">Gram-positive cocci surface proteins LPxTG domain-containing protein</fullName>
    </recommendedName>
</protein>
<feature type="domain" description="Cadherin" evidence="7">
    <location>
        <begin position="1142"/>
        <end position="1264"/>
    </location>
</feature>
<sequence>MEKKVTITILLLFILTQFVSPVQGIISMASEENSSFFTVNTEEINKDKASFKIKIDKQVEYDSFDINIPKDSNYNQEELFKEFETDDISFDIKENKLTFKKTKVSQFSLELSNLEQKKNKLTFTSYKGNKKIDKYTHDFELDKEIKSSTVSDTSIDTSSMILSESSSPSFIEESSAMIPEEITIEENMNEVDTSESIDSFSLVPSLETNKIAPRAAISNRAAPTAPNLQRDIKIVPISKTVDAGNDALFKMILKVTGSQVEYKNVKLNIQLPTYDKTNFTQALSELKIAGVTPTYNKNQKRLEYTFATLKSGQTYENVIKVGTTNGEIPNNRDITVKASMVFPKEYSKHDQENSGIVTIKASGEITVEKESTRITDANERLAIATPNGFVQWRVKVVVPKKNTGQLYLKPGSNIVVKDILPSGLTYLGNKLVTGTPKAAQNGQTLTWTFKAPTIAEQKNAKNNLYEQTLVFWTRINNNNNLVGKTLTNNVRTGNAFVGMDFKEPSSTAKSSLKVFANNANSGEISGNVIVPIHIGPLNGSANIGNVDNKNPNPIVKNTGKLRFAHQVAPGYYNKNHNLDELEVIYNIDNNLFLESLKLPESDQWKMGRTVAESQKDIPLPVPVKYDIQLTFFRNGTKLTRTIKAPKEGETYSLTDLGLQSTDRVKEVRYIFNKVIPKGIMTNALFLYDFTIKPNYTGNVKNTFNMVGKSTYNPSLQGNYSNGVQYPFNYRKQFKELYEGKTDLSGDRTARIIASNNNGTPTTRISIELKNHNSGVVQKGGNRVLIKLINMNSSDTTLNSKLESVILLPPNVKLGANPNASYTKQSGVSTDAKGSYTVLNNNYNNSGRQLIKVVWNENYIRPSEQLEAELNVTIGKSAPTDLYFDVYGFSGNNNLKVPTGEANNIRKTIKQDDTDDLNKDGNKSRPRIKSGNRYTLIGEYDLKTEKFVKGPSDTAWKKLTKTTPGGKVDYKLHLDNVSGKDLSSMTLIDVLPSGGDLGITDNISRGSQFTPRLTGPIKLPEAWKGKVNVFYSTSKKPKRDDLIRHTDYAPGTTKLGNPSGAENPNWQTQANVKNWSDIHSFKIELLPGNTWIKGQKIDITFNMTTPTVAQASNKAIFDPKVNKEERAAWNSFAVATDKGQPVEPERVGVYMDEHIGSLTINKVDADNNKVLSGAKFELKKSDGTLTYSLTTNDKGVATLDKIPLGKYELKEVKAPSGYELLDKSVDVMITNSNYKITKTIKNSKQKGSITIKKVDSKDNKILPGAKFEIKKENGTLVDTITTNNQGIAKLGNLDLGKYTIKEVTSPTGYELSKEAIPFEITGNNLVIEKTVKNDRQKGNLVIKKVDSDTNKTLENAEFQIIDSTGKIINTVKTDNTGVVKVDNLDFGTYTIKEIKAPYGYQLLDTPISFEISATQLSIEKTIKNSKKHDGDLIIKKLDGKTGKVLPNAEFEIVSEDGKTKHTIKSNKDGIAELKNLPFGKYAVKEITAPDGYALLQKSLFFEVNDKNTLVELTIKNFEKAPPLPSTGGIGTLIFYAIGGSIMLGGGWMLLTSKRRESK</sequence>
<comment type="similarity">
    <text evidence="1">Belongs to the serine-aspartate repeat-containing protein (SDr) family.</text>
</comment>
<dbReference type="Gene3D" id="2.60.40.10">
    <property type="entry name" value="Immunoglobulins"/>
    <property type="match status" value="4"/>
</dbReference>
<dbReference type="PANTHER" id="PTHR36108">
    <property type="entry name" value="COLOSSIN-B-RELATED"/>
    <property type="match status" value="1"/>
</dbReference>
<keyword evidence="4" id="KW-0732">Signal</keyword>
<evidence type="ECO:0000259" key="7">
    <source>
        <dbReference type="PROSITE" id="PS50268"/>
    </source>
</evidence>
<evidence type="ECO:0000256" key="6">
    <source>
        <dbReference type="SAM" id="Phobius"/>
    </source>
</evidence>
<evidence type="ECO:0000259" key="8">
    <source>
        <dbReference type="PROSITE" id="PS50847"/>
    </source>
</evidence>
<keyword evidence="6" id="KW-1133">Transmembrane helix</keyword>
<organism evidence="9 10">
    <name type="scientific">Vagococcus martis</name>
    <dbReference type="NCBI Taxonomy" id="1768210"/>
    <lineage>
        <taxon>Bacteria</taxon>
        <taxon>Bacillati</taxon>
        <taxon>Bacillota</taxon>
        <taxon>Bacilli</taxon>
        <taxon>Lactobacillales</taxon>
        <taxon>Enterococcaceae</taxon>
        <taxon>Vagococcus</taxon>
    </lineage>
</organism>
<evidence type="ECO:0000256" key="1">
    <source>
        <dbReference type="ARBA" id="ARBA00007257"/>
    </source>
</evidence>
<dbReference type="PANTHER" id="PTHR36108:SF13">
    <property type="entry name" value="COLOSSIN-B-RELATED"/>
    <property type="match status" value="1"/>
</dbReference>
<evidence type="ECO:0000313" key="9">
    <source>
        <dbReference type="EMBL" id="OPF87393.1"/>
    </source>
</evidence>
<dbReference type="InterPro" id="IPR013783">
    <property type="entry name" value="Ig-like_fold"/>
</dbReference>
<dbReference type="PROSITE" id="PS50268">
    <property type="entry name" value="CADHERIN_2"/>
    <property type="match status" value="1"/>
</dbReference>
<dbReference type="InterPro" id="IPR019931">
    <property type="entry name" value="LPXTG_anchor"/>
</dbReference>
<reference evidence="9 10" key="1">
    <citation type="submission" date="2017-02" db="EMBL/GenBank/DDBJ databases">
        <title>Vagococcus cremeus sp. nov., isolated from the small intestine of a marten, Martes flavigula.</title>
        <authorList>
            <person name="Tak E.J."/>
            <person name="Bae J.-W."/>
        </authorList>
    </citation>
    <scope>NUCLEOTIDE SEQUENCE [LARGE SCALE GENOMIC DNA]</scope>
    <source>
        <strain evidence="9 10">D7T301</strain>
    </source>
</reference>
<keyword evidence="10" id="KW-1185">Reference proteome</keyword>
<dbReference type="PROSITE" id="PS50847">
    <property type="entry name" value="GRAM_POS_ANCHORING"/>
    <property type="match status" value="1"/>
</dbReference>
<evidence type="ECO:0000256" key="2">
    <source>
        <dbReference type="ARBA" id="ARBA00022512"/>
    </source>
</evidence>
<evidence type="ECO:0000313" key="10">
    <source>
        <dbReference type="Proteomes" id="UP000189970"/>
    </source>
</evidence>
<comment type="caution">
    <text evidence="9">The sequence shown here is derived from an EMBL/GenBank/DDBJ whole genome shotgun (WGS) entry which is preliminary data.</text>
</comment>
<dbReference type="EMBL" id="MVAB01000001">
    <property type="protein sequence ID" value="OPF87393.1"/>
    <property type="molecule type" value="Genomic_DNA"/>
</dbReference>
<dbReference type="NCBIfam" id="TIGR01167">
    <property type="entry name" value="LPXTG_anchor"/>
    <property type="match status" value="1"/>
</dbReference>
<feature type="domain" description="Gram-positive cocci surface proteins LPxTG" evidence="8">
    <location>
        <begin position="1522"/>
        <end position="1557"/>
    </location>
</feature>
<dbReference type="SUPFAM" id="SSF49478">
    <property type="entry name" value="Cna protein B-type domain"/>
    <property type="match status" value="4"/>
</dbReference>
<proteinExistence type="inferred from homology"/>
<evidence type="ECO:0008006" key="11">
    <source>
        <dbReference type="Google" id="ProtNLM"/>
    </source>
</evidence>
<keyword evidence="6" id="KW-0472">Membrane</keyword>
<dbReference type="Proteomes" id="UP000189970">
    <property type="component" value="Unassembled WGS sequence"/>
</dbReference>
<keyword evidence="2" id="KW-0134">Cell wall</keyword>
<keyword evidence="3" id="KW-0964">Secreted</keyword>
<accession>A0A1V4DG06</accession>
<evidence type="ECO:0000256" key="5">
    <source>
        <dbReference type="ARBA" id="ARBA00023088"/>
    </source>
</evidence>